<evidence type="ECO:0000313" key="1">
    <source>
        <dbReference type="EMBL" id="RBP46099.1"/>
    </source>
</evidence>
<dbReference type="RefSeq" id="WP_113957639.1">
    <property type="nucleotide sequence ID" value="NZ_QNRR01000002.1"/>
</dbReference>
<sequence length="66" mass="7314">MKRYRIKYQDSMAVDVEGDLVSKGAGVYWLCTAKGQPILAFDLEEVSTVEELPTENGVEDSELAFA</sequence>
<gene>
    <name evidence="1" type="ORF">DES53_102485</name>
</gene>
<comment type="caution">
    <text evidence="1">The sequence shown here is derived from an EMBL/GenBank/DDBJ whole genome shotgun (WGS) entry which is preliminary data.</text>
</comment>
<dbReference type="Proteomes" id="UP000253426">
    <property type="component" value="Unassembled WGS sequence"/>
</dbReference>
<proteinExistence type="predicted"/>
<organism evidence="1 2">
    <name type="scientific">Roseimicrobium gellanilyticum</name>
    <dbReference type="NCBI Taxonomy" id="748857"/>
    <lineage>
        <taxon>Bacteria</taxon>
        <taxon>Pseudomonadati</taxon>
        <taxon>Verrucomicrobiota</taxon>
        <taxon>Verrucomicrobiia</taxon>
        <taxon>Verrucomicrobiales</taxon>
        <taxon>Verrucomicrobiaceae</taxon>
        <taxon>Roseimicrobium</taxon>
    </lineage>
</organism>
<reference evidence="1 2" key="1">
    <citation type="submission" date="2018-06" db="EMBL/GenBank/DDBJ databases">
        <title>Genomic Encyclopedia of Type Strains, Phase IV (KMG-IV): sequencing the most valuable type-strain genomes for metagenomic binning, comparative biology and taxonomic classification.</title>
        <authorList>
            <person name="Goeker M."/>
        </authorList>
    </citation>
    <scope>NUCLEOTIDE SEQUENCE [LARGE SCALE GENOMIC DNA]</scope>
    <source>
        <strain evidence="1 2">DSM 25532</strain>
    </source>
</reference>
<dbReference type="EMBL" id="QNRR01000002">
    <property type="protein sequence ID" value="RBP46099.1"/>
    <property type="molecule type" value="Genomic_DNA"/>
</dbReference>
<protein>
    <submittedName>
        <fullName evidence="1">Uncharacterized protein</fullName>
    </submittedName>
</protein>
<dbReference type="AlphaFoldDB" id="A0A366HS62"/>
<evidence type="ECO:0000313" key="2">
    <source>
        <dbReference type="Proteomes" id="UP000253426"/>
    </source>
</evidence>
<name>A0A366HS62_9BACT</name>
<accession>A0A366HS62</accession>
<keyword evidence="2" id="KW-1185">Reference proteome</keyword>